<evidence type="ECO:0000256" key="2">
    <source>
        <dbReference type="ARBA" id="ARBA00033753"/>
    </source>
</evidence>
<keyword evidence="5" id="KW-1185">Reference proteome</keyword>
<dbReference type="PANTHER" id="PTHR12818">
    <property type="entry name" value="TRNA (ADENINE(37)-N6)-METHYLTRANSFERASE"/>
    <property type="match status" value="1"/>
</dbReference>
<dbReference type="PROSITE" id="PS01318">
    <property type="entry name" value="TSAA_1"/>
    <property type="match status" value="1"/>
</dbReference>
<organism evidence="4 5">
    <name type="scientific">Actinomycetospora aeridis</name>
    <dbReference type="NCBI Taxonomy" id="3129231"/>
    <lineage>
        <taxon>Bacteria</taxon>
        <taxon>Bacillati</taxon>
        <taxon>Actinomycetota</taxon>
        <taxon>Actinomycetes</taxon>
        <taxon>Pseudonocardiales</taxon>
        <taxon>Pseudonocardiaceae</taxon>
        <taxon>Actinomycetospora</taxon>
    </lineage>
</organism>
<proteinExistence type="inferred from homology"/>
<accession>A0ABU8N4G7</accession>
<dbReference type="CDD" id="cd09281">
    <property type="entry name" value="UPF0066"/>
    <property type="match status" value="1"/>
</dbReference>
<protein>
    <submittedName>
        <fullName evidence="4">tRNA (N6-threonylcarbamoyladenosine(37)-N6)-methyltransferase TrmO</fullName>
    </submittedName>
</protein>
<keyword evidence="1" id="KW-0949">S-adenosyl-L-methionine</keyword>
<evidence type="ECO:0000256" key="1">
    <source>
        <dbReference type="ARBA" id="ARBA00022691"/>
    </source>
</evidence>
<reference evidence="4 5" key="1">
    <citation type="submission" date="2024-03" db="EMBL/GenBank/DDBJ databases">
        <title>Actinomycetospora sp. OC33-EN06, a novel actinomycete isolated from wild orchid (Aerides multiflora).</title>
        <authorList>
            <person name="Suriyachadkun C."/>
        </authorList>
    </citation>
    <scope>NUCLEOTIDE SEQUENCE [LARGE SCALE GENOMIC DNA]</scope>
    <source>
        <strain evidence="4 5">OC33-EN06</strain>
    </source>
</reference>
<dbReference type="RefSeq" id="WP_337713375.1">
    <property type="nucleotide sequence ID" value="NZ_JBBEGL010000003.1"/>
</dbReference>
<dbReference type="InterPro" id="IPR023370">
    <property type="entry name" value="TrmO-like_N"/>
</dbReference>
<dbReference type="Pfam" id="PF01980">
    <property type="entry name" value="TrmO_N"/>
    <property type="match status" value="1"/>
</dbReference>
<dbReference type="InterPro" id="IPR023368">
    <property type="entry name" value="UPF0066_cons_site"/>
</dbReference>
<dbReference type="PROSITE" id="PS51668">
    <property type="entry name" value="TSAA_2"/>
    <property type="match status" value="1"/>
</dbReference>
<gene>
    <name evidence="4" type="primary">tsaA</name>
    <name evidence="4" type="ORF">WCD41_10485</name>
</gene>
<dbReference type="Proteomes" id="UP001370100">
    <property type="component" value="Unassembled WGS sequence"/>
</dbReference>
<dbReference type="PANTHER" id="PTHR12818:SF0">
    <property type="entry name" value="TRNA (ADENINE(37)-N6)-METHYLTRANSFERASE"/>
    <property type="match status" value="1"/>
</dbReference>
<comment type="similarity">
    <text evidence="2">Belongs to the tRNA methyltransferase O family.</text>
</comment>
<name>A0ABU8N4G7_9PSEU</name>
<evidence type="ECO:0000313" key="4">
    <source>
        <dbReference type="EMBL" id="MEJ2886875.1"/>
    </source>
</evidence>
<evidence type="ECO:0000259" key="3">
    <source>
        <dbReference type="PROSITE" id="PS51668"/>
    </source>
</evidence>
<dbReference type="InterPro" id="IPR036414">
    <property type="entry name" value="YaeB_N_sf"/>
</dbReference>
<dbReference type="EMBL" id="JBBEGL010000003">
    <property type="protein sequence ID" value="MEJ2886875.1"/>
    <property type="molecule type" value="Genomic_DNA"/>
</dbReference>
<feature type="domain" description="TsaA-like" evidence="3">
    <location>
        <begin position="8"/>
        <end position="140"/>
    </location>
</feature>
<comment type="caution">
    <text evidence="4">The sequence shown here is derived from an EMBL/GenBank/DDBJ whole genome shotgun (WGS) entry which is preliminary data.</text>
</comment>
<dbReference type="InterPro" id="IPR040372">
    <property type="entry name" value="YaeB-like"/>
</dbReference>
<dbReference type="Gene3D" id="2.40.30.70">
    <property type="entry name" value="YaeB-like"/>
    <property type="match status" value="1"/>
</dbReference>
<evidence type="ECO:0000313" key="5">
    <source>
        <dbReference type="Proteomes" id="UP001370100"/>
    </source>
</evidence>
<dbReference type="SUPFAM" id="SSF118196">
    <property type="entry name" value="YaeB-like"/>
    <property type="match status" value="1"/>
</dbReference>
<dbReference type="NCBIfam" id="TIGR00104">
    <property type="entry name" value="tRNA_TsaA"/>
    <property type="match status" value="1"/>
</dbReference>
<sequence length="144" mass="15337">MAESPPVLRVLGYVSSPLTDRSDAPRQGDEGGPDAVVRLEPDLAPALADVAVGDEVLLITWLDRGDRSVLRVHPRNDTSLPLTGVFSTRSPDRPNPLGLHQVRVLAIDGTELRVSDLEAVDGTPVVDIKPVLGPIGSRCHNPST</sequence>
<dbReference type="InterPro" id="IPR036413">
    <property type="entry name" value="YaeB-like_sf"/>
</dbReference>